<evidence type="ECO:0000313" key="3">
    <source>
        <dbReference type="Proteomes" id="UP000777482"/>
    </source>
</evidence>
<sequence length="259" mass="28895">MAEMSPEQQLAQLQLLLSAVHRTRTALPRLVSTVTSSSSSTAGDRTTLYRTAHQECHAAITALQDQLDLNAHALDEHADHPVDPLHLPPPSRRLVPTAASWDQVRDILQTTSTTPKQGRRRSPHPPPPLPIPTTPANLEALIKAITQHYYDPRRVHIRTTGRVPPRQLELTLRGILRAHISLRWEEEDGAGGCQADYVTCYSLMEDPKPSHVDSQFALFRSLSNQAMNIIDQSRRSSRTAAVRSLEEVLVFLCDPPLPF</sequence>
<dbReference type="OrthoDB" id="10261040at2759"/>
<dbReference type="AlphaFoldDB" id="A0A9P6W088"/>
<gene>
    <name evidence="2" type="ORF">C6P46_005713</name>
</gene>
<proteinExistence type="predicted"/>
<protein>
    <submittedName>
        <fullName evidence="2">Uncharacterized protein</fullName>
    </submittedName>
</protein>
<name>A0A9P6W088_RHOMI</name>
<organism evidence="2 3">
    <name type="scientific">Rhodotorula mucilaginosa</name>
    <name type="common">Yeast</name>
    <name type="synonym">Rhodotorula rubra</name>
    <dbReference type="NCBI Taxonomy" id="5537"/>
    <lineage>
        <taxon>Eukaryota</taxon>
        <taxon>Fungi</taxon>
        <taxon>Dikarya</taxon>
        <taxon>Basidiomycota</taxon>
        <taxon>Pucciniomycotina</taxon>
        <taxon>Microbotryomycetes</taxon>
        <taxon>Sporidiobolales</taxon>
        <taxon>Sporidiobolaceae</taxon>
        <taxon>Rhodotorula</taxon>
    </lineage>
</organism>
<evidence type="ECO:0000313" key="2">
    <source>
        <dbReference type="EMBL" id="KAG0658593.1"/>
    </source>
</evidence>
<reference evidence="2 3" key="1">
    <citation type="submission" date="2020-11" db="EMBL/GenBank/DDBJ databases">
        <title>Kefir isolates.</title>
        <authorList>
            <person name="Marcisauskas S."/>
            <person name="Kim Y."/>
            <person name="Blasche S."/>
        </authorList>
    </citation>
    <scope>NUCLEOTIDE SEQUENCE [LARGE SCALE GENOMIC DNA]</scope>
    <source>
        <strain evidence="2 3">KR</strain>
    </source>
</reference>
<evidence type="ECO:0000256" key="1">
    <source>
        <dbReference type="SAM" id="MobiDB-lite"/>
    </source>
</evidence>
<comment type="caution">
    <text evidence="2">The sequence shown here is derived from an EMBL/GenBank/DDBJ whole genome shotgun (WGS) entry which is preliminary data.</text>
</comment>
<keyword evidence="3" id="KW-1185">Reference proteome</keyword>
<dbReference type="Proteomes" id="UP000777482">
    <property type="component" value="Unassembled WGS sequence"/>
</dbReference>
<dbReference type="EMBL" id="PUHQ01000064">
    <property type="protein sequence ID" value="KAG0658593.1"/>
    <property type="molecule type" value="Genomic_DNA"/>
</dbReference>
<feature type="region of interest" description="Disordered" evidence="1">
    <location>
        <begin position="110"/>
        <end position="132"/>
    </location>
</feature>
<accession>A0A9P6W088</accession>